<gene>
    <name evidence="1" type="ORF">HU200_054498</name>
</gene>
<protein>
    <submittedName>
        <fullName evidence="1">Uncharacterized protein</fullName>
    </submittedName>
</protein>
<accession>A0A835E2K1</accession>
<dbReference type="Proteomes" id="UP000636709">
    <property type="component" value="Unassembled WGS sequence"/>
</dbReference>
<dbReference type="AlphaFoldDB" id="A0A835E2K1"/>
<dbReference type="PANTHER" id="PTHR36138">
    <property type="entry name" value="EXPRESSED PROTEIN-RELATED"/>
    <property type="match status" value="1"/>
</dbReference>
<comment type="caution">
    <text evidence="1">The sequence shown here is derived from an EMBL/GenBank/DDBJ whole genome shotgun (WGS) entry which is preliminary data.</text>
</comment>
<evidence type="ECO:0000313" key="1">
    <source>
        <dbReference type="EMBL" id="KAF8664776.1"/>
    </source>
</evidence>
<dbReference type="PANTHER" id="PTHR36138:SF13">
    <property type="entry name" value="OS04G0604500 PROTEIN"/>
    <property type="match status" value="1"/>
</dbReference>
<evidence type="ECO:0000313" key="2">
    <source>
        <dbReference type="Proteomes" id="UP000636709"/>
    </source>
</evidence>
<dbReference type="EMBL" id="JACEFO010002347">
    <property type="protein sequence ID" value="KAF8664776.1"/>
    <property type="molecule type" value="Genomic_DNA"/>
</dbReference>
<sequence length="158" mass="17891">MESEVDKGWITNPSIVRLFKEIEADVDLQFCSSMEEASAAVGKVDVTRAEAEDASVNEKTVAEGKKKKRTKTVRVHQEFIDGILEEYPFRPFPGEPQELEKNIEDPEARERLRVMLAPVTAIVKEARDMEEAIIKQYLAQGYAEEEVEVSDDDDDDQA</sequence>
<keyword evidence="2" id="KW-1185">Reference proteome</keyword>
<name>A0A835E2K1_9POAL</name>
<proteinExistence type="predicted"/>
<organism evidence="1 2">
    <name type="scientific">Digitaria exilis</name>
    <dbReference type="NCBI Taxonomy" id="1010633"/>
    <lineage>
        <taxon>Eukaryota</taxon>
        <taxon>Viridiplantae</taxon>
        <taxon>Streptophyta</taxon>
        <taxon>Embryophyta</taxon>
        <taxon>Tracheophyta</taxon>
        <taxon>Spermatophyta</taxon>
        <taxon>Magnoliopsida</taxon>
        <taxon>Liliopsida</taxon>
        <taxon>Poales</taxon>
        <taxon>Poaceae</taxon>
        <taxon>PACMAD clade</taxon>
        <taxon>Panicoideae</taxon>
        <taxon>Panicodae</taxon>
        <taxon>Paniceae</taxon>
        <taxon>Anthephorinae</taxon>
        <taxon>Digitaria</taxon>
    </lineage>
</organism>
<reference evidence="1" key="1">
    <citation type="submission" date="2020-07" db="EMBL/GenBank/DDBJ databases">
        <title>Genome sequence and genetic diversity analysis of an under-domesticated orphan crop, white fonio (Digitaria exilis).</title>
        <authorList>
            <person name="Bennetzen J.L."/>
            <person name="Chen S."/>
            <person name="Ma X."/>
            <person name="Wang X."/>
            <person name="Yssel A.E.J."/>
            <person name="Chaluvadi S.R."/>
            <person name="Johnson M."/>
            <person name="Gangashetty P."/>
            <person name="Hamidou F."/>
            <person name="Sanogo M.D."/>
            <person name="Zwaenepoel A."/>
            <person name="Wallace J."/>
            <person name="Van De Peer Y."/>
            <person name="Van Deynze A."/>
        </authorList>
    </citation>
    <scope>NUCLEOTIDE SEQUENCE</scope>
    <source>
        <tissue evidence="1">Leaves</tissue>
    </source>
</reference>